<dbReference type="InterPro" id="IPR036691">
    <property type="entry name" value="Endo/exonu/phosph_ase_sf"/>
</dbReference>
<dbReference type="EMBL" id="CACRXK020027001">
    <property type="protein sequence ID" value="CAB4040593.1"/>
    <property type="molecule type" value="Genomic_DNA"/>
</dbReference>
<sequence length="58" mass="6650">MIGNIYRPPDTSKYSDTDFNDKLDEVLNAVSDEKKEILLLGDLNCNFLQSACKRQLKQ</sequence>
<organism evidence="1 2">
    <name type="scientific">Paramuricea clavata</name>
    <name type="common">Red gorgonian</name>
    <name type="synonym">Violescent sea-whip</name>
    <dbReference type="NCBI Taxonomy" id="317549"/>
    <lineage>
        <taxon>Eukaryota</taxon>
        <taxon>Metazoa</taxon>
        <taxon>Cnidaria</taxon>
        <taxon>Anthozoa</taxon>
        <taxon>Octocorallia</taxon>
        <taxon>Malacalcyonacea</taxon>
        <taxon>Plexauridae</taxon>
        <taxon>Paramuricea</taxon>
    </lineage>
</organism>
<feature type="non-terminal residue" evidence="1">
    <location>
        <position position="58"/>
    </location>
</feature>
<proteinExistence type="predicted"/>
<evidence type="ECO:0000313" key="1">
    <source>
        <dbReference type="EMBL" id="CAB4040593.1"/>
    </source>
</evidence>
<comment type="caution">
    <text evidence="1">The sequence shown here is derived from an EMBL/GenBank/DDBJ whole genome shotgun (WGS) entry which is preliminary data.</text>
</comment>
<evidence type="ECO:0000313" key="2">
    <source>
        <dbReference type="Proteomes" id="UP001152795"/>
    </source>
</evidence>
<dbReference type="Gene3D" id="3.60.10.10">
    <property type="entry name" value="Endonuclease/exonuclease/phosphatase"/>
    <property type="match status" value="1"/>
</dbReference>
<protein>
    <submittedName>
        <fullName evidence="1">Uncharacterized protein</fullName>
    </submittedName>
</protein>
<gene>
    <name evidence="1" type="ORF">PACLA_8A081916</name>
</gene>
<dbReference type="OrthoDB" id="6779904at2759"/>
<reference evidence="1" key="1">
    <citation type="submission" date="2020-04" db="EMBL/GenBank/DDBJ databases">
        <authorList>
            <person name="Alioto T."/>
            <person name="Alioto T."/>
            <person name="Gomez Garrido J."/>
        </authorList>
    </citation>
    <scope>NUCLEOTIDE SEQUENCE</scope>
    <source>
        <strain evidence="1">A484AB</strain>
    </source>
</reference>
<name>A0A7D9K3S9_PARCT</name>
<keyword evidence="2" id="KW-1185">Reference proteome</keyword>
<dbReference type="Proteomes" id="UP001152795">
    <property type="component" value="Unassembled WGS sequence"/>
</dbReference>
<dbReference type="AlphaFoldDB" id="A0A7D9K3S9"/>
<accession>A0A7D9K3S9</accession>